<keyword evidence="1" id="KW-0472">Membrane</keyword>
<feature type="transmembrane region" description="Helical" evidence="1">
    <location>
        <begin position="20"/>
        <end position="40"/>
    </location>
</feature>
<reference evidence="2 3" key="1">
    <citation type="submission" date="2017-10" db="EMBL/GenBank/DDBJ databases">
        <title>Sequencing the genomes of 1000 actinobacteria strains.</title>
        <authorList>
            <person name="Klenk H.-P."/>
        </authorList>
    </citation>
    <scope>NUCLEOTIDE SEQUENCE [LARGE SCALE GENOMIC DNA]</scope>
    <source>
        <strain evidence="2 3">DSM 21801</strain>
    </source>
</reference>
<dbReference type="RefSeq" id="WP_098469632.1">
    <property type="nucleotide sequence ID" value="NZ_PDJD01000001.1"/>
</dbReference>
<organism evidence="2 3">
    <name type="scientific">Serinibacter salmoneus</name>
    <dbReference type="NCBI Taxonomy" id="556530"/>
    <lineage>
        <taxon>Bacteria</taxon>
        <taxon>Bacillati</taxon>
        <taxon>Actinomycetota</taxon>
        <taxon>Actinomycetes</taxon>
        <taxon>Micrococcales</taxon>
        <taxon>Beutenbergiaceae</taxon>
        <taxon>Serinibacter</taxon>
    </lineage>
</organism>
<evidence type="ECO:0000256" key="1">
    <source>
        <dbReference type="SAM" id="Phobius"/>
    </source>
</evidence>
<evidence type="ECO:0000313" key="3">
    <source>
        <dbReference type="Proteomes" id="UP000224915"/>
    </source>
</evidence>
<dbReference type="EMBL" id="PDJD01000001">
    <property type="protein sequence ID" value="PFG20695.1"/>
    <property type="molecule type" value="Genomic_DNA"/>
</dbReference>
<dbReference type="NCBIfam" id="TIGR03816">
    <property type="entry name" value="tadE_like_DECH"/>
    <property type="match status" value="1"/>
</dbReference>
<keyword evidence="3" id="KW-1185">Reference proteome</keyword>
<protein>
    <submittedName>
        <fullName evidence="2">Secretion/DNA translocation related TadE-like protein</fullName>
    </submittedName>
</protein>
<comment type="caution">
    <text evidence="2">The sequence shown here is derived from an EMBL/GenBank/DDBJ whole genome shotgun (WGS) entry which is preliminary data.</text>
</comment>
<dbReference type="InterPro" id="IPR021202">
    <property type="entry name" value="Rv3654c-like"/>
</dbReference>
<proteinExistence type="predicted"/>
<gene>
    <name evidence="2" type="ORF">ATL40_2305</name>
</gene>
<dbReference type="Proteomes" id="UP000224915">
    <property type="component" value="Unassembled WGS sequence"/>
</dbReference>
<dbReference type="AlphaFoldDB" id="A0A2A9D370"/>
<keyword evidence="1" id="KW-0812">Transmembrane</keyword>
<name>A0A2A9D370_9MICO</name>
<accession>A0A2A9D370</accession>
<evidence type="ECO:0000313" key="2">
    <source>
        <dbReference type="EMBL" id="PFG20695.1"/>
    </source>
</evidence>
<keyword evidence="1" id="KW-1133">Transmembrane helix</keyword>
<sequence length="119" mass="11330">MSAAAAVDGADHSERGSGTVLVVGLLGVAAALLIPLVLLASIAGARATAQGAADLAAIAGATAWHDHGGGAPCAVAGRVLVEHGAYLVSCEVSGEDVVVTAAVPTRVGDARATARAGPA</sequence>